<dbReference type="SUPFAM" id="SSF111331">
    <property type="entry name" value="NAD kinase/diacylglycerol kinase-like"/>
    <property type="match status" value="1"/>
</dbReference>
<dbReference type="PANTHER" id="PTHR40697:SF2">
    <property type="entry name" value="ATP-NAD KINASE-RELATED"/>
    <property type="match status" value="1"/>
</dbReference>
<dbReference type="AlphaFoldDB" id="A0A918XUC9"/>
<sequence>MRIGFLINPIAGMGGRVGLKGTDGLADEAARLGAVPVAPGRAVEALRHLRDSLDDPAAIEWLTCAGTMGADVLRAAGFDAVRVVHATAAIPSRDDTVAAVEAFVAAGAGLVLFCGGDGTARDVASVVGEATPMLGIPAGVKMFSGVFGVTPAGTAEVVRDWLAGTLPLATVDVLDLDEERYRAGELAMRLSCRARTPFEPTRTQTAKALVVESSDAEVKAAIADYLGEEIAARPDTLFLLGPGSTVQAVAEALGLDKTLLGVDALLAGRLIGRDLDESAILALLARNPDARLIVSPIGAQGFVLGRGNLQISPEAIRRIGTGNIVVVATPAKLKRTAALRFDTGDAALDAELAGRGYLPVIVGYRRHRLTPVAG</sequence>
<dbReference type="GO" id="GO:0006741">
    <property type="term" value="P:NADP+ biosynthetic process"/>
    <property type="evidence" value="ECO:0007669"/>
    <property type="project" value="InterPro"/>
</dbReference>
<dbReference type="EMBL" id="BMZS01000008">
    <property type="protein sequence ID" value="GHD55578.1"/>
    <property type="molecule type" value="Genomic_DNA"/>
</dbReference>
<dbReference type="InterPro" id="IPR017438">
    <property type="entry name" value="ATP-NAD_kinase_N"/>
</dbReference>
<dbReference type="GO" id="GO:0005524">
    <property type="term" value="F:ATP binding"/>
    <property type="evidence" value="ECO:0007669"/>
    <property type="project" value="UniProtKB-ARBA"/>
</dbReference>
<comment type="caution">
    <text evidence="1">The sequence shown here is derived from an EMBL/GenBank/DDBJ whole genome shotgun (WGS) entry which is preliminary data.</text>
</comment>
<gene>
    <name evidence="1" type="ORF">GCM10017083_34710</name>
</gene>
<dbReference type="PANTHER" id="PTHR40697">
    <property type="entry name" value="ACETOIN CATABOLISM PROTEIN X"/>
    <property type="match status" value="1"/>
</dbReference>
<accession>A0A918XUC9</accession>
<dbReference type="GO" id="GO:0003951">
    <property type="term" value="F:NAD+ kinase activity"/>
    <property type="evidence" value="ECO:0007669"/>
    <property type="project" value="InterPro"/>
</dbReference>
<proteinExistence type="predicted"/>
<dbReference type="Pfam" id="PF01513">
    <property type="entry name" value="NAD_kinase"/>
    <property type="match status" value="1"/>
</dbReference>
<dbReference type="InterPro" id="IPR011386">
    <property type="entry name" value="Put_ATP-NAD_kin"/>
</dbReference>
<keyword evidence="1" id="KW-0808">Transferase</keyword>
<reference evidence="1" key="2">
    <citation type="submission" date="2020-09" db="EMBL/GenBank/DDBJ databases">
        <authorList>
            <person name="Sun Q."/>
            <person name="Kim S."/>
        </authorList>
    </citation>
    <scope>NUCLEOTIDE SEQUENCE</scope>
    <source>
        <strain evidence="1">KCTC 42651</strain>
    </source>
</reference>
<keyword evidence="1" id="KW-0418">Kinase</keyword>
<dbReference type="InterPro" id="IPR002504">
    <property type="entry name" value="NADK"/>
</dbReference>
<dbReference type="Gene3D" id="3.40.50.10330">
    <property type="entry name" value="Probable inorganic polyphosphate/atp-NAD kinase, domain 1"/>
    <property type="match status" value="1"/>
</dbReference>
<protein>
    <submittedName>
        <fullName evidence="1">ATP-NAD kinase</fullName>
    </submittedName>
</protein>
<evidence type="ECO:0000313" key="1">
    <source>
        <dbReference type="EMBL" id="GHD55578.1"/>
    </source>
</evidence>
<dbReference type="InterPro" id="IPR016064">
    <property type="entry name" value="NAD/diacylglycerol_kinase_sf"/>
</dbReference>
<reference evidence="1" key="1">
    <citation type="journal article" date="2014" name="Int. J. Syst. Evol. Microbiol.">
        <title>Complete genome sequence of Corynebacterium casei LMG S-19264T (=DSM 44701T), isolated from a smear-ripened cheese.</title>
        <authorList>
            <consortium name="US DOE Joint Genome Institute (JGI-PGF)"/>
            <person name="Walter F."/>
            <person name="Albersmeier A."/>
            <person name="Kalinowski J."/>
            <person name="Ruckert C."/>
        </authorList>
    </citation>
    <scope>NUCLEOTIDE SEQUENCE</scope>
    <source>
        <strain evidence="1">KCTC 42651</strain>
    </source>
</reference>
<dbReference type="InterPro" id="IPR039065">
    <property type="entry name" value="AcoX-like"/>
</dbReference>
<keyword evidence="2" id="KW-1185">Reference proteome</keyword>
<dbReference type="PIRSF" id="PIRSF016907">
    <property type="entry name" value="Kin_ATP-NAD"/>
    <property type="match status" value="1"/>
</dbReference>
<name>A0A918XUC9_9PROT</name>
<organism evidence="1 2">
    <name type="scientific">Thalassobaculum fulvum</name>
    <dbReference type="NCBI Taxonomy" id="1633335"/>
    <lineage>
        <taxon>Bacteria</taxon>
        <taxon>Pseudomonadati</taxon>
        <taxon>Pseudomonadota</taxon>
        <taxon>Alphaproteobacteria</taxon>
        <taxon>Rhodospirillales</taxon>
        <taxon>Thalassobaculaceae</taxon>
        <taxon>Thalassobaculum</taxon>
    </lineage>
</organism>
<dbReference type="RefSeq" id="WP_189991931.1">
    <property type="nucleotide sequence ID" value="NZ_BMZS01000008.1"/>
</dbReference>
<dbReference type="Proteomes" id="UP000630353">
    <property type="component" value="Unassembled WGS sequence"/>
</dbReference>
<dbReference type="GO" id="GO:0051287">
    <property type="term" value="F:NAD binding"/>
    <property type="evidence" value="ECO:0007669"/>
    <property type="project" value="UniProtKB-ARBA"/>
</dbReference>
<evidence type="ECO:0000313" key="2">
    <source>
        <dbReference type="Proteomes" id="UP000630353"/>
    </source>
</evidence>
<dbReference type="Pfam" id="PF20143">
    <property type="entry name" value="NAD_kinase_C"/>
    <property type="match status" value="1"/>
</dbReference>